<protein>
    <submittedName>
        <fullName evidence="1">Uncharacterized protein</fullName>
    </submittedName>
</protein>
<accession>C1H4T3</accession>
<evidence type="ECO:0000313" key="2">
    <source>
        <dbReference type="Proteomes" id="UP000002059"/>
    </source>
</evidence>
<organism evidence="1 2">
    <name type="scientific">Paracoccidioides lutzii (strain ATCC MYA-826 / Pb01)</name>
    <name type="common">Paracoccidioides brasiliensis</name>
    <dbReference type="NCBI Taxonomy" id="502779"/>
    <lineage>
        <taxon>Eukaryota</taxon>
        <taxon>Fungi</taxon>
        <taxon>Dikarya</taxon>
        <taxon>Ascomycota</taxon>
        <taxon>Pezizomycotina</taxon>
        <taxon>Eurotiomycetes</taxon>
        <taxon>Eurotiomycetidae</taxon>
        <taxon>Onygenales</taxon>
        <taxon>Ajellomycetaceae</taxon>
        <taxon>Paracoccidioides</taxon>
    </lineage>
</organism>
<proteinExistence type="predicted"/>
<evidence type="ECO:0000313" key="1">
    <source>
        <dbReference type="EMBL" id="EEH34727.2"/>
    </source>
</evidence>
<name>C1H4T3_PARBA</name>
<dbReference type="AlphaFoldDB" id="C1H4T3"/>
<dbReference type="KEGG" id="pbl:PAAG_05773"/>
<dbReference type="VEuPathDB" id="FungiDB:PAAG_05773"/>
<dbReference type="GeneID" id="9095524"/>
<dbReference type="HOGENOM" id="CLU_2513242_0_0_1"/>
<reference evidence="1 2" key="1">
    <citation type="journal article" date="2011" name="PLoS Genet.">
        <title>Comparative genomic analysis of human fungal pathogens causing paracoccidioidomycosis.</title>
        <authorList>
            <person name="Desjardins C.A."/>
            <person name="Champion M.D."/>
            <person name="Holder J.W."/>
            <person name="Muszewska A."/>
            <person name="Goldberg J."/>
            <person name="Bailao A.M."/>
            <person name="Brigido M.M."/>
            <person name="Ferreira M.E."/>
            <person name="Garcia A.M."/>
            <person name="Grynberg M."/>
            <person name="Gujja S."/>
            <person name="Heiman D.I."/>
            <person name="Henn M.R."/>
            <person name="Kodira C.D."/>
            <person name="Leon-Narvaez H."/>
            <person name="Longo L.V."/>
            <person name="Ma L.J."/>
            <person name="Malavazi I."/>
            <person name="Matsuo A.L."/>
            <person name="Morais F.V."/>
            <person name="Pereira M."/>
            <person name="Rodriguez-Brito S."/>
            <person name="Sakthikumar S."/>
            <person name="Salem-Izacc S.M."/>
            <person name="Sykes S.M."/>
            <person name="Teixeira M.M."/>
            <person name="Vallejo M.C."/>
            <person name="Walter M.E."/>
            <person name="Yandava C."/>
            <person name="Young S."/>
            <person name="Zeng Q."/>
            <person name="Zucker J."/>
            <person name="Felipe M.S."/>
            <person name="Goldman G.H."/>
            <person name="Haas B.J."/>
            <person name="McEwen J.G."/>
            <person name="Nino-Vega G."/>
            <person name="Puccia R."/>
            <person name="San-Blas G."/>
            <person name="Soares C.M."/>
            <person name="Birren B.W."/>
            <person name="Cuomo C.A."/>
        </authorList>
    </citation>
    <scope>NUCLEOTIDE SEQUENCE [LARGE SCALE GENOMIC DNA]</scope>
    <source>
        <strain evidence="2">ATCC MYA-826 / Pb01</strain>
    </source>
</reference>
<dbReference type="Proteomes" id="UP000002059">
    <property type="component" value="Partially assembled WGS sequence"/>
</dbReference>
<sequence length="85" mass="9365">MDIETSSGIIRTTKRQQTRDPWCLSMDSTRRFSLHANLQPPILAALSQLAAVQLSKVPAAADRPNVTLTLLNGRSHDPSNHGIYI</sequence>
<dbReference type="EMBL" id="KN294006">
    <property type="protein sequence ID" value="EEH34727.2"/>
    <property type="molecule type" value="Genomic_DNA"/>
</dbReference>
<dbReference type="RefSeq" id="XP_002792491.2">
    <property type="nucleotide sequence ID" value="XM_002792445.2"/>
</dbReference>
<keyword evidence="2" id="KW-1185">Reference proteome</keyword>
<gene>
    <name evidence="1" type="ORF">PAAG_05773</name>
</gene>